<dbReference type="AlphaFoldDB" id="A0A381RE55"/>
<gene>
    <name evidence="1" type="ORF">METZ01_LOCUS40377</name>
</gene>
<dbReference type="SUPFAM" id="SSF75005">
    <property type="entry name" value="Arabinanase/levansucrase/invertase"/>
    <property type="match status" value="1"/>
</dbReference>
<dbReference type="EMBL" id="UINC01001728">
    <property type="protein sequence ID" value="SUZ87523.1"/>
    <property type="molecule type" value="Genomic_DNA"/>
</dbReference>
<proteinExistence type="predicted"/>
<evidence type="ECO:0008006" key="2">
    <source>
        <dbReference type="Google" id="ProtNLM"/>
    </source>
</evidence>
<reference evidence="1" key="1">
    <citation type="submission" date="2018-05" db="EMBL/GenBank/DDBJ databases">
        <authorList>
            <person name="Lanie J.A."/>
            <person name="Ng W.-L."/>
            <person name="Kazmierczak K.M."/>
            <person name="Andrzejewski T.M."/>
            <person name="Davidsen T.M."/>
            <person name="Wayne K.J."/>
            <person name="Tettelin H."/>
            <person name="Glass J.I."/>
            <person name="Rusch D."/>
            <person name="Podicherti R."/>
            <person name="Tsui H.-C.T."/>
            <person name="Winkler M.E."/>
        </authorList>
    </citation>
    <scope>NUCLEOTIDE SEQUENCE</scope>
</reference>
<sequence length="330" mass="37391">MRATRLTDAPIIFPELHASIGENIQGPSLIRAPSWIPSPLGKYYLYFADHKGSYIRLAYSESLAGPWKIYPPGSLQLSNSHFLTKPPDAPKEELEKIKKQRQNDRGTGFRWSSDELPHDLFTELTTPHIASPDVHVDDENKEIVMYFHGLEALGTQVTRRSVSKDGINFSVYPEVLSRSYLRAFRHAGETYALVMPGQIYRFQGGLPPLESGPLLFNRNMRHSALLKIEDRLHVFWSQVGDTPERILMSVIDIGMDWLDWHETDAVEVLRPERFWEGCDSPLERSVRSVAYGHVNQLRDPAIFCEGGHIYLLYSTAGESGIGIAELTELS</sequence>
<evidence type="ECO:0000313" key="1">
    <source>
        <dbReference type="EMBL" id="SUZ87523.1"/>
    </source>
</evidence>
<dbReference type="Gene3D" id="2.115.10.20">
    <property type="entry name" value="Glycosyl hydrolase domain, family 43"/>
    <property type="match status" value="1"/>
</dbReference>
<protein>
    <recommendedName>
        <fullName evidence="2">Glycosidase</fullName>
    </recommendedName>
</protein>
<name>A0A381RE55_9ZZZZ</name>
<accession>A0A381RE55</accession>
<dbReference type="InterPro" id="IPR023296">
    <property type="entry name" value="Glyco_hydro_beta-prop_sf"/>
</dbReference>
<organism evidence="1">
    <name type="scientific">marine metagenome</name>
    <dbReference type="NCBI Taxonomy" id="408172"/>
    <lineage>
        <taxon>unclassified sequences</taxon>
        <taxon>metagenomes</taxon>
        <taxon>ecological metagenomes</taxon>
    </lineage>
</organism>